<evidence type="ECO:0000256" key="1">
    <source>
        <dbReference type="SAM" id="Phobius"/>
    </source>
</evidence>
<evidence type="ECO:0000313" key="2">
    <source>
        <dbReference type="EMBL" id="KAK3792628.1"/>
    </source>
</evidence>
<keyword evidence="1" id="KW-0472">Membrane</keyword>
<keyword evidence="1" id="KW-1133">Transmembrane helix</keyword>
<keyword evidence="3" id="KW-1185">Reference proteome</keyword>
<gene>
    <name evidence="2" type="ORF">RRG08_064841</name>
</gene>
<feature type="transmembrane region" description="Helical" evidence="1">
    <location>
        <begin position="15"/>
        <end position="35"/>
    </location>
</feature>
<keyword evidence="1" id="KW-0812">Transmembrane</keyword>
<proteinExistence type="predicted"/>
<evidence type="ECO:0000313" key="3">
    <source>
        <dbReference type="Proteomes" id="UP001283361"/>
    </source>
</evidence>
<accession>A0AAE1E4J9</accession>
<protein>
    <submittedName>
        <fullName evidence="2">Uncharacterized protein</fullName>
    </submittedName>
</protein>
<sequence length="115" mass="12570">MPEVATMPGTARRSVVLVSGFISSTAVHASLLFFLHPQLAPAWERSFVPPGCMENVDPHHTSYQLPSGLAEMEMYQDVLRTHLRAPSRQHKDGCMTGSAVVDCVTIHCSQPAARL</sequence>
<dbReference type="EMBL" id="JAWDGP010001360">
    <property type="protein sequence ID" value="KAK3792628.1"/>
    <property type="molecule type" value="Genomic_DNA"/>
</dbReference>
<dbReference type="Proteomes" id="UP001283361">
    <property type="component" value="Unassembled WGS sequence"/>
</dbReference>
<dbReference type="AlphaFoldDB" id="A0AAE1E4J9"/>
<name>A0AAE1E4J9_9GAST</name>
<reference evidence="2" key="1">
    <citation type="journal article" date="2023" name="G3 (Bethesda)">
        <title>A reference genome for the long-term kleptoplast-retaining sea slug Elysia crispata morphotype clarki.</title>
        <authorList>
            <person name="Eastman K.E."/>
            <person name="Pendleton A.L."/>
            <person name="Shaikh M.A."/>
            <person name="Suttiyut T."/>
            <person name="Ogas R."/>
            <person name="Tomko P."/>
            <person name="Gavelis G."/>
            <person name="Widhalm J.R."/>
            <person name="Wisecaver J.H."/>
        </authorList>
    </citation>
    <scope>NUCLEOTIDE SEQUENCE</scope>
    <source>
        <strain evidence="2">ECLA1</strain>
    </source>
</reference>
<organism evidence="2 3">
    <name type="scientific">Elysia crispata</name>
    <name type="common">lettuce slug</name>
    <dbReference type="NCBI Taxonomy" id="231223"/>
    <lineage>
        <taxon>Eukaryota</taxon>
        <taxon>Metazoa</taxon>
        <taxon>Spiralia</taxon>
        <taxon>Lophotrochozoa</taxon>
        <taxon>Mollusca</taxon>
        <taxon>Gastropoda</taxon>
        <taxon>Heterobranchia</taxon>
        <taxon>Euthyneura</taxon>
        <taxon>Panpulmonata</taxon>
        <taxon>Sacoglossa</taxon>
        <taxon>Placobranchoidea</taxon>
        <taxon>Plakobranchidae</taxon>
        <taxon>Elysia</taxon>
    </lineage>
</organism>
<comment type="caution">
    <text evidence="2">The sequence shown here is derived from an EMBL/GenBank/DDBJ whole genome shotgun (WGS) entry which is preliminary data.</text>
</comment>